<evidence type="ECO:0000313" key="2">
    <source>
        <dbReference type="EMBL" id="MEX5721160.1"/>
    </source>
</evidence>
<keyword evidence="2" id="KW-0255">Endonuclease</keyword>
<dbReference type="GO" id="GO:0004519">
    <property type="term" value="F:endonuclease activity"/>
    <property type="evidence" value="ECO:0007669"/>
    <property type="project" value="UniProtKB-KW"/>
</dbReference>
<feature type="compositionally biased region" description="Basic and acidic residues" evidence="1">
    <location>
        <begin position="177"/>
        <end position="186"/>
    </location>
</feature>
<keyword evidence="3" id="KW-1185">Reference proteome</keyword>
<evidence type="ECO:0000256" key="1">
    <source>
        <dbReference type="SAM" id="MobiDB-lite"/>
    </source>
</evidence>
<gene>
    <name evidence="2" type="ORF">ABQ292_22655</name>
</gene>
<keyword evidence="2" id="KW-0540">Nuclease</keyword>
<proteinExistence type="predicted"/>
<evidence type="ECO:0000313" key="3">
    <source>
        <dbReference type="Proteomes" id="UP001560045"/>
    </source>
</evidence>
<protein>
    <submittedName>
        <fullName evidence="2">Restriction endonuclease</fullName>
    </submittedName>
</protein>
<reference evidence="2 3" key="1">
    <citation type="submission" date="2024-06" db="EMBL/GenBank/DDBJ databases">
        <title>Draft genome sequence of Geodermatophilus badlandi, a novel member of the Geodermatophilaceae isolated from badland sedimentary rocks in the Red desert, Wyoming, USA.</title>
        <authorList>
            <person name="Ben Tekaya S."/>
            <person name="Nouioui I."/>
            <person name="Flores G.M."/>
            <person name="Shaal M.N."/>
            <person name="Bredoire F."/>
            <person name="Basile F."/>
            <person name="Van Diepen L."/>
            <person name="Ward N.L."/>
        </authorList>
    </citation>
    <scope>NUCLEOTIDE SEQUENCE [LARGE SCALE GENOMIC DNA]</scope>
    <source>
        <strain evidence="2 3">WL48A</strain>
    </source>
</reference>
<sequence>MALWMVRSGRHGEGDEIALSRRVVGIGWSQAGDLSDVTTTDELQERLIESYPDAKPSTISNWVGQVDAFQRRMADGDLVALPLKTEPIVAIGRVAGPYGYVPDAPESLRHQRPVTWLREVPRDAIDQDILYSLGAFLTVCRIQRNDAEARVRQLLARPDGSPPLVPAPPTEELPAVDTDRQPDADLDRVLDRELPHYAEALERLGQ</sequence>
<accession>A0ABV3XN00</accession>
<dbReference type="RefSeq" id="WP_369209973.1">
    <property type="nucleotide sequence ID" value="NZ_JBFNXQ010000109.1"/>
</dbReference>
<organism evidence="2 3">
    <name type="scientific">Geodermatophilus maliterrae</name>
    <dbReference type="NCBI Taxonomy" id="3162531"/>
    <lineage>
        <taxon>Bacteria</taxon>
        <taxon>Bacillati</taxon>
        <taxon>Actinomycetota</taxon>
        <taxon>Actinomycetes</taxon>
        <taxon>Geodermatophilales</taxon>
        <taxon>Geodermatophilaceae</taxon>
        <taxon>Geodermatophilus</taxon>
    </lineage>
</organism>
<feature type="compositionally biased region" description="Pro residues" evidence="1">
    <location>
        <begin position="160"/>
        <end position="171"/>
    </location>
</feature>
<feature type="region of interest" description="Disordered" evidence="1">
    <location>
        <begin position="157"/>
        <end position="186"/>
    </location>
</feature>
<keyword evidence="2" id="KW-0378">Hydrolase</keyword>
<name>A0ABV3XN00_9ACTN</name>
<dbReference type="EMBL" id="JBFNXQ010000109">
    <property type="protein sequence ID" value="MEX5721160.1"/>
    <property type="molecule type" value="Genomic_DNA"/>
</dbReference>
<comment type="caution">
    <text evidence="2">The sequence shown here is derived from an EMBL/GenBank/DDBJ whole genome shotgun (WGS) entry which is preliminary data.</text>
</comment>
<dbReference type="Proteomes" id="UP001560045">
    <property type="component" value="Unassembled WGS sequence"/>
</dbReference>